<feature type="compositionally biased region" description="Polar residues" evidence="1">
    <location>
        <begin position="519"/>
        <end position="533"/>
    </location>
</feature>
<feature type="compositionally biased region" description="Polar residues" evidence="1">
    <location>
        <begin position="942"/>
        <end position="956"/>
    </location>
</feature>
<name>A0A671YAG6_SPAAU</name>
<feature type="compositionally biased region" description="Basic and acidic residues" evidence="1">
    <location>
        <begin position="369"/>
        <end position="378"/>
    </location>
</feature>
<feature type="compositionally biased region" description="Basic and acidic residues" evidence="1">
    <location>
        <begin position="536"/>
        <end position="551"/>
    </location>
</feature>
<feature type="compositionally biased region" description="Low complexity" evidence="1">
    <location>
        <begin position="1099"/>
        <end position="1117"/>
    </location>
</feature>
<feature type="compositionally biased region" description="Basic and acidic residues" evidence="1">
    <location>
        <begin position="762"/>
        <end position="774"/>
    </location>
</feature>
<sequence>MKLNPQQAPLYGRCVIAVQLTDEELAAEDEGVDYFLLFAGSTQRHLTSTLRSNHDTLHALCPAHDCCEVVSVTLCSVSQGVAKAPEDLKPCVGRVAPLAEQRFSFVQDLAFDMAQFLVSTAGRPDGLDGALLLDECQIPLQECERLDESLALALHHLALPPGWSLLGRKQTNSTDLNPQETLLHFSARRGLFRVTHFLLQQSGAKEALQLANREGHTPSVLAALRGHESVHELLTKAETDTETDKVTETAQPVSTEARVVCHLPRLNTHTLTLSAHPGHDPPTLHRSVEQLLHLICHLHAKQGVSELELQFDSLHTAAECCDGVETEISCLERLQLPDLASQCLDTTTGGRWVENCSVESSNSVNCGHGETENSERDCSLSVSGPTSESQEHGLGPPEDRVFPSSNTGRDYCQVEEEGTEQPVVSTQSLSLCDRSEGAQSEAEGESLTVGSQPAAGCGKQGEETDRGEAVIREGQEAAEGKEISEQEAEDSTATRREEETNLESTDLITPSEDTKASVMGQSPSSEGSDVSENSDSEMKECLQEEVGKEEMNPSQDLCDGLYLEEEKTESEGLTNPLSTPGDPPNPSLINCGDVIEGPESAVPCLLIEGLHEGEPPPDINSLEQNQETAVRDYATEQEWGLASETGCHSENFTGTASCKVLDGEDVAEPCGYSIESTSLPGLDKAGNSMEYVRTDPSPETMPSSSDGHADPDSGMTHGISSDDDGSFQSVGSSTTEIYHPTRDSASVEDKECLQEEQSSTEFKLENPNDSKPGEHSLTLDAVLPLEPGTDGAPPVNDCTGTEPESQLSPSLQTMETLNTEGIVEELALEPSNEDLSLGPALSESGDAPTVKFDDSETGEANDSELNAEIEHLASEVISRVLLEACASFAEKGKVIVDGDHLSTDTSDKSAVEKIGDLQLLLQQPEKDNSEMTAVERSADEGVSQSEDQTDASSSHGVTPLSDSADASALEVEPPSPDDEASSDAVDGVPQSAIQEVEVIMSEETVIGAEEEEIGPTVEMDSSKIHRDREALFHQPCNTQHSGSSQSSASPNLPSRTSSATSCPSTVHRDSGSDIESLLNADPGYDSVFRKNDEPVTGGDSTSEVSVSCSSTDDTASVGPASSSPEGSQGPECSWSPEEGVQTGATVTTGTDSGAGGGGAAGEAEEEAKDRVTEVPRRSCLLRNSIRSLSPLRRHSWGPGKNNGGDAEMNQRSSVCSPGERKPTFHRRSYSLEGLSGVQEELRGPITKGPRILEPSRVPRHDSDDRGSMVSLTEEQEEGLGEHSRRHDPKSRRYRPLRNSCPPMTLPLTKSVSMLAISQRDIDGMRSFSSNSGSLAYSISEEEPGPLRSDTEGKSVTKVSRTFSYLKNKMYKKTRVREHFLSSLIKPWQDLNSIFTIFHFVLFTLLIPTARLHGHLLL</sequence>
<evidence type="ECO:0000256" key="1">
    <source>
        <dbReference type="SAM" id="MobiDB-lite"/>
    </source>
</evidence>
<dbReference type="Proteomes" id="UP000472265">
    <property type="component" value="Chromosome 4"/>
</dbReference>
<feature type="compositionally biased region" description="Basic and acidic residues" evidence="1">
    <location>
        <begin position="1256"/>
        <end position="1266"/>
    </location>
</feature>
<evidence type="ECO:0000313" key="3">
    <source>
        <dbReference type="Proteomes" id="UP000472265"/>
    </source>
</evidence>
<dbReference type="PANTHER" id="PTHR13944:SF23">
    <property type="entry name" value="RHO GUANINE NUCLEOTIDE EXCHANGE FACTOR 18"/>
    <property type="match status" value="1"/>
</dbReference>
<reference evidence="2" key="2">
    <citation type="submission" date="2025-08" db="UniProtKB">
        <authorList>
            <consortium name="Ensembl"/>
        </authorList>
    </citation>
    <scope>IDENTIFICATION</scope>
</reference>
<feature type="compositionally biased region" description="Basic and acidic residues" evidence="1">
    <location>
        <begin position="1020"/>
        <end position="1031"/>
    </location>
</feature>
<protein>
    <submittedName>
        <fullName evidence="2">Uncharacterized protein</fullName>
    </submittedName>
</protein>
<dbReference type="GeneTree" id="ENSGT00940000154146"/>
<evidence type="ECO:0000313" key="2">
    <source>
        <dbReference type="Ensembl" id="ENSSAUP00010058137.1"/>
    </source>
</evidence>
<feature type="compositionally biased region" description="Polar residues" evidence="1">
    <location>
        <begin position="726"/>
        <end position="736"/>
    </location>
</feature>
<feature type="compositionally biased region" description="Polar residues" evidence="1">
    <location>
        <begin position="1055"/>
        <end position="1064"/>
    </location>
</feature>
<reference evidence="2" key="1">
    <citation type="submission" date="2021-04" db="EMBL/GenBank/DDBJ databases">
        <authorList>
            <consortium name="Wellcome Sanger Institute Data Sharing"/>
        </authorList>
    </citation>
    <scope>NUCLEOTIDE SEQUENCE [LARGE SCALE GENOMIC DNA]</scope>
</reference>
<feature type="compositionally biased region" description="Basic residues" evidence="1">
    <location>
        <begin position="1285"/>
        <end position="1295"/>
    </location>
</feature>
<dbReference type="Ensembl" id="ENSSAUT00010061032.1">
    <property type="protein sequence ID" value="ENSSAUP00010058137.1"/>
    <property type="gene ID" value="ENSSAUG00010023754.1"/>
</dbReference>
<dbReference type="OMA" id="DSTETHR"/>
<feature type="compositionally biased region" description="Basic and acidic residues" evidence="1">
    <location>
        <begin position="460"/>
        <end position="484"/>
    </location>
</feature>
<dbReference type="InterPro" id="IPR051632">
    <property type="entry name" value="Rho_GEF"/>
</dbReference>
<feature type="compositionally biased region" description="Low complexity" evidence="1">
    <location>
        <begin position="1041"/>
        <end position="1054"/>
    </location>
</feature>
<feature type="compositionally biased region" description="Basic and acidic residues" evidence="1">
    <location>
        <begin position="1167"/>
        <end position="1176"/>
    </location>
</feature>
<dbReference type="GO" id="GO:0005886">
    <property type="term" value="C:plasma membrane"/>
    <property type="evidence" value="ECO:0007669"/>
    <property type="project" value="TreeGrafter"/>
</dbReference>
<dbReference type="SUPFAM" id="SSF48403">
    <property type="entry name" value="Ankyrin repeat"/>
    <property type="match status" value="1"/>
</dbReference>
<proteinExistence type="predicted"/>
<dbReference type="Gene3D" id="1.25.40.20">
    <property type="entry name" value="Ankyrin repeat-containing domain"/>
    <property type="match status" value="1"/>
</dbReference>
<dbReference type="InterPro" id="IPR036770">
    <property type="entry name" value="Ankyrin_rpt-contain_sf"/>
</dbReference>
<dbReference type="GO" id="GO:0035023">
    <property type="term" value="P:regulation of Rho protein signal transduction"/>
    <property type="evidence" value="ECO:0007669"/>
    <property type="project" value="TreeGrafter"/>
</dbReference>
<organism evidence="2 3">
    <name type="scientific">Sparus aurata</name>
    <name type="common">Gilthead sea bream</name>
    <dbReference type="NCBI Taxonomy" id="8175"/>
    <lineage>
        <taxon>Eukaryota</taxon>
        <taxon>Metazoa</taxon>
        <taxon>Chordata</taxon>
        <taxon>Craniata</taxon>
        <taxon>Vertebrata</taxon>
        <taxon>Euteleostomi</taxon>
        <taxon>Actinopterygii</taxon>
        <taxon>Neopterygii</taxon>
        <taxon>Teleostei</taxon>
        <taxon>Neoteleostei</taxon>
        <taxon>Acanthomorphata</taxon>
        <taxon>Eupercaria</taxon>
        <taxon>Spariformes</taxon>
        <taxon>Sparidae</taxon>
        <taxon>Sparus</taxon>
    </lineage>
</organism>
<keyword evidence="3" id="KW-1185">Reference proteome</keyword>
<feature type="region of interest" description="Disordered" evidence="1">
    <location>
        <begin position="362"/>
        <end position="589"/>
    </location>
</feature>
<dbReference type="InParanoid" id="A0A671YAG6"/>
<feature type="compositionally biased region" description="Low complexity" evidence="1">
    <location>
        <begin position="1137"/>
        <end position="1151"/>
    </location>
</feature>
<dbReference type="PANTHER" id="PTHR13944">
    <property type="entry name" value="AGAP007712-PA"/>
    <property type="match status" value="1"/>
</dbReference>
<feature type="region of interest" description="Disordered" evidence="1">
    <location>
        <begin position="829"/>
        <end position="862"/>
    </location>
</feature>
<feature type="compositionally biased region" description="Basic and acidic residues" evidence="1">
    <location>
        <begin position="739"/>
        <end position="753"/>
    </location>
</feature>
<feature type="region of interest" description="Disordered" evidence="1">
    <location>
        <begin position="919"/>
        <end position="1304"/>
    </location>
</feature>
<reference evidence="2" key="3">
    <citation type="submission" date="2025-09" db="UniProtKB">
        <authorList>
            <consortium name="Ensembl"/>
        </authorList>
    </citation>
    <scope>IDENTIFICATION</scope>
</reference>
<feature type="compositionally biased region" description="Polar residues" evidence="1">
    <location>
        <begin position="798"/>
        <end position="812"/>
    </location>
</feature>
<accession>A0A671YAG6</accession>
<feature type="region of interest" description="Disordered" evidence="1">
    <location>
        <begin position="672"/>
        <end position="812"/>
    </location>
</feature>